<dbReference type="AlphaFoldDB" id="A0A7W9QDU6"/>
<organism evidence="1 2">
    <name type="scientific">Streptomyces zagrosensis</name>
    <dbReference type="NCBI Taxonomy" id="1042984"/>
    <lineage>
        <taxon>Bacteria</taxon>
        <taxon>Bacillati</taxon>
        <taxon>Actinomycetota</taxon>
        <taxon>Actinomycetes</taxon>
        <taxon>Kitasatosporales</taxon>
        <taxon>Streptomycetaceae</taxon>
        <taxon>Streptomyces</taxon>
    </lineage>
</organism>
<evidence type="ECO:0000313" key="2">
    <source>
        <dbReference type="Proteomes" id="UP000588098"/>
    </source>
</evidence>
<name>A0A7W9QDU6_9ACTN</name>
<accession>A0A7W9QDU6</accession>
<gene>
    <name evidence="1" type="ORF">FHS42_005494</name>
</gene>
<dbReference type="RefSeq" id="WP_281392869.1">
    <property type="nucleotide sequence ID" value="NZ_JACHJL010000016.1"/>
</dbReference>
<keyword evidence="2" id="KW-1185">Reference proteome</keyword>
<dbReference type="Proteomes" id="UP000588098">
    <property type="component" value="Unassembled WGS sequence"/>
</dbReference>
<protein>
    <submittedName>
        <fullName evidence="1">Uncharacterized protein</fullName>
    </submittedName>
</protein>
<dbReference type="EMBL" id="JACHJL010000016">
    <property type="protein sequence ID" value="MBB5938405.1"/>
    <property type="molecule type" value="Genomic_DNA"/>
</dbReference>
<reference evidence="1 2" key="1">
    <citation type="submission" date="2020-08" db="EMBL/GenBank/DDBJ databases">
        <title>Genomic Encyclopedia of Type Strains, Phase III (KMG-III): the genomes of soil and plant-associated and newly described type strains.</title>
        <authorList>
            <person name="Whitman W."/>
        </authorList>
    </citation>
    <scope>NUCLEOTIDE SEQUENCE [LARGE SCALE GENOMIC DNA]</scope>
    <source>
        <strain evidence="1 2">CECT 8305</strain>
    </source>
</reference>
<sequence>MTVELRSAHPDLSISAVVGVFGSPATVLDLTAEQPDMLVLGS</sequence>
<comment type="caution">
    <text evidence="1">The sequence shown here is derived from an EMBL/GenBank/DDBJ whole genome shotgun (WGS) entry which is preliminary data.</text>
</comment>
<evidence type="ECO:0000313" key="1">
    <source>
        <dbReference type="EMBL" id="MBB5938405.1"/>
    </source>
</evidence>
<proteinExistence type="predicted"/>